<keyword evidence="2" id="KW-0732">Signal</keyword>
<feature type="signal peptide" evidence="2">
    <location>
        <begin position="1"/>
        <end position="18"/>
    </location>
</feature>
<dbReference type="EMBL" id="CAJNOG010000180">
    <property type="protein sequence ID" value="CAF1047623.1"/>
    <property type="molecule type" value="Genomic_DNA"/>
</dbReference>
<evidence type="ECO:0000313" key="4">
    <source>
        <dbReference type="EMBL" id="CAF3650497.1"/>
    </source>
</evidence>
<evidence type="ECO:0000313" key="5">
    <source>
        <dbReference type="Proteomes" id="UP000663845"/>
    </source>
</evidence>
<evidence type="ECO:0000256" key="1">
    <source>
        <dbReference type="SAM" id="MobiDB-lite"/>
    </source>
</evidence>
<accession>A0A814KCQ7</accession>
<feature type="compositionally biased region" description="Polar residues" evidence="1">
    <location>
        <begin position="58"/>
        <end position="73"/>
    </location>
</feature>
<protein>
    <recommendedName>
        <fullName evidence="6">Secreted protein</fullName>
    </recommendedName>
</protein>
<dbReference type="Proteomes" id="UP000663844">
    <property type="component" value="Unassembled WGS sequence"/>
</dbReference>
<dbReference type="AlphaFoldDB" id="A0A814KCQ7"/>
<feature type="region of interest" description="Disordered" evidence="1">
    <location>
        <begin position="40"/>
        <end position="131"/>
    </location>
</feature>
<sequence>MQSIVILSLLVLTTVVLSATPPRSSQKRLPSVKNMQLRTSLPLARYRRSRASQPPAWQHSSRPNHLVNDNASRANRWVHNEHEHGKDTSQQPHEGHHQRTSPSTTHFTQENQAKTDQKQGKRQKRAFMLDKKSKIAYFHHAN</sequence>
<feature type="compositionally biased region" description="Basic and acidic residues" evidence="1">
    <location>
        <begin position="78"/>
        <end position="97"/>
    </location>
</feature>
<evidence type="ECO:0008006" key="6">
    <source>
        <dbReference type="Google" id="ProtNLM"/>
    </source>
</evidence>
<dbReference type="Proteomes" id="UP000663845">
    <property type="component" value="Unassembled WGS sequence"/>
</dbReference>
<comment type="caution">
    <text evidence="3">The sequence shown here is derived from an EMBL/GenBank/DDBJ whole genome shotgun (WGS) entry which is preliminary data.</text>
</comment>
<evidence type="ECO:0000256" key="2">
    <source>
        <dbReference type="SAM" id="SignalP"/>
    </source>
</evidence>
<name>A0A814KCQ7_9BILA</name>
<gene>
    <name evidence="3" type="ORF">JYZ213_LOCUS18497</name>
    <name evidence="4" type="ORF">OXD698_LOCUS8993</name>
</gene>
<feature type="compositionally biased region" description="Polar residues" evidence="1">
    <location>
        <begin position="100"/>
        <end position="112"/>
    </location>
</feature>
<evidence type="ECO:0000313" key="3">
    <source>
        <dbReference type="EMBL" id="CAF1047623.1"/>
    </source>
</evidence>
<feature type="chain" id="PRO_5036225005" description="Secreted protein" evidence="2">
    <location>
        <begin position="19"/>
        <end position="142"/>
    </location>
</feature>
<proteinExistence type="predicted"/>
<dbReference type="EMBL" id="CAJOAZ010000446">
    <property type="protein sequence ID" value="CAF3650497.1"/>
    <property type="molecule type" value="Genomic_DNA"/>
</dbReference>
<reference evidence="3" key="1">
    <citation type="submission" date="2021-02" db="EMBL/GenBank/DDBJ databases">
        <authorList>
            <person name="Nowell W R."/>
        </authorList>
    </citation>
    <scope>NUCLEOTIDE SEQUENCE</scope>
</reference>
<organism evidence="3 5">
    <name type="scientific">Adineta steineri</name>
    <dbReference type="NCBI Taxonomy" id="433720"/>
    <lineage>
        <taxon>Eukaryota</taxon>
        <taxon>Metazoa</taxon>
        <taxon>Spiralia</taxon>
        <taxon>Gnathifera</taxon>
        <taxon>Rotifera</taxon>
        <taxon>Eurotatoria</taxon>
        <taxon>Bdelloidea</taxon>
        <taxon>Adinetida</taxon>
        <taxon>Adinetidae</taxon>
        <taxon>Adineta</taxon>
    </lineage>
</organism>